<dbReference type="KEGG" id="mtr:25485326"/>
<name>A0A072VRF8_MEDTR</name>
<dbReference type="STRING" id="3880.A0A072VRF8"/>
<dbReference type="OrthoDB" id="1641903at2759"/>
<reference evidence="8" key="5">
    <citation type="journal article" date="2018" name="Nat. Plants">
        <title>Whole-genome landscape of Medicago truncatula symbiotic genes.</title>
        <authorList>
            <person name="Pecrix Y."/>
            <person name="Gamas P."/>
            <person name="Carrere S."/>
        </authorList>
    </citation>
    <scope>NUCLEOTIDE SEQUENCE</scope>
    <source>
        <tissue evidence="8">Leaves</tissue>
    </source>
</reference>
<feature type="transmembrane region" description="Helical" evidence="6">
    <location>
        <begin position="218"/>
        <end position="240"/>
    </location>
</feature>
<dbReference type="Proteomes" id="UP000265566">
    <property type="component" value="Chromosome 1"/>
</dbReference>
<reference evidence="7 10" key="1">
    <citation type="journal article" date="2011" name="Nature">
        <title>The Medicago genome provides insight into the evolution of rhizobial symbioses.</title>
        <authorList>
            <person name="Young N.D."/>
            <person name="Debelle F."/>
            <person name="Oldroyd G.E."/>
            <person name="Geurts R."/>
            <person name="Cannon S.B."/>
            <person name="Udvardi M.K."/>
            <person name="Benedito V.A."/>
            <person name="Mayer K.F."/>
            <person name="Gouzy J."/>
            <person name="Schoof H."/>
            <person name="Van de Peer Y."/>
            <person name="Proost S."/>
            <person name="Cook D.R."/>
            <person name="Meyers B.C."/>
            <person name="Spannagl M."/>
            <person name="Cheung F."/>
            <person name="De Mita S."/>
            <person name="Krishnakumar V."/>
            <person name="Gundlach H."/>
            <person name="Zhou S."/>
            <person name="Mudge J."/>
            <person name="Bharti A.K."/>
            <person name="Murray J.D."/>
            <person name="Naoumkina M.A."/>
            <person name="Rosen B."/>
            <person name="Silverstein K.A."/>
            <person name="Tang H."/>
            <person name="Rombauts S."/>
            <person name="Zhao P.X."/>
            <person name="Zhou P."/>
            <person name="Barbe V."/>
            <person name="Bardou P."/>
            <person name="Bechner M."/>
            <person name="Bellec A."/>
            <person name="Berger A."/>
            <person name="Berges H."/>
            <person name="Bidwell S."/>
            <person name="Bisseling T."/>
            <person name="Choisne N."/>
            <person name="Couloux A."/>
            <person name="Denny R."/>
            <person name="Deshpande S."/>
            <person name="Dai X."/>
            <person name="Doyle J.J."/>
            <person name="Dudez A.M."/>
            <person name="Farmer A.D."/>
            <person name="Fouteau S."/>
            <person name="Franken C."/>
            <person name="Gibelin C."/>
            <person name="Gish J."/>
            <person name="Goldstein S."/>
            <person name="Gonzalez A.J."/>
            <person name="Green P.J."/>
            <person name="Hallab A."/>
            <person name="Hartog M."/>
            <person name="Hua A."/>
            <person name="Humphray S.J."/>
            <person name="Jeong D.H."/>
            <person name="Jing Y."/>
            <person name="Jocker A."/>
            <person name="Kenton S.M."/>
            <person name="Kim D.J."/>
            <person name="Klee K."/>
            <person name="Lai H."/>
            <person name="Lang C."/>
            <person name="Lin S."/>
            <person name="Macmil S.L."/>
            <person name="Magdelenat G."/>
            <person name="Matthews L."/>
            <person name="McCorrison J."/>
            <person name="Monaghan E.L."/>
            <person name="Mun J.H."/>
            <person name="Najar F.Z."/>
            <person name="Nicholson C."/>
            <person name="Noirot C."/>
            <person name="O'Bleness M."/>
            <person name="Paule C.R."/>
            <person name="Poulain J."/>
            <person name="Prion F."/>
            <person name="Qin B."/>
            <person name="Qu C."/>
            <person name="Retzel E.F."/>
            <person name="Riddle C."/>
            <person name="Sallet E."/>
            <person name="Samain S."/>
            <person name="Samson N."/>
            <person name="Sanders I."/>
            <person name="Saurat O."/>
            <person name="Scarpelli C."/>
            <person name="Schiex T."/>
            <person name="Segurens B."/>
            <person name="Severin A.J."/>
            <person name="Sherrier D.J."/>
            <person name="Shi R."/>
            <person name="Sims S."/>
            <person name="Singer S.R."/>
            <person name="Sinharoy S."/>
            <person name="Sterck L."/>
            <person name="Viollet A."/>
            <person name="Wang B.B."/>
            <person name="Wang K."/>
            <person name="Wang M."/>
            <person name="Wang X."/>
            <person name="Warfsmann J."/>
            <person name="Weissenbach J."/>
            <person name="White D.D."/>
            <person name="White J.D."/>
            <person name="Wiley G.B."/>
            <person name="Wincker P."/>
            <person name="Xing Y."/>
            <person name="Yang L."/>
            <person name="Yao Z."/>
            <person name="Ying F."/>
            <person name="Zhai J."/>
            <person name="Zhou L."/>
            <person name="Zuber A."/>
            <person name="Denarie J."/>
            <person name="Dixon R.A."/>
            <person name="May G.D."/>
            <person name="Schwartz D.C."/>
            <person name="Rogers J."/>
            <person name="Quetier F."/>
            <person name="Town C.D."/>
            <person name="Roe B.A."/>
        </authorList>
    </citation>
    <scope>NUCLEOTIDE SEQUENCE [LARGE SCALE GENOMIC DNA]</scope>
    <source>
        <strain evidence="7">A17</strain>
        <strain evidence="9 10">cv. Jemalong A17</strain>
    </source>
</reference>
<proteinExistence type="inferred from homology"/>
<feature type="transmembrane region" description="Helical" evidence="6">
    <location>
        <begin position="421"/>
        <end position="438"/>
    </location>
</feature>
<dbReference type="NCBIfam" id="NF037981">
    <property type="entry name" value="NCS2_1"/>
    <property type="match status" value="1"/>
</dbReference>
<comment type="similarity">
    <text evidence="2">Belongs to the nucleobase:cation symporter-2 (NCS2) (TC 2.A.40) family.</text>
</comment>
<dbReference type="Gramene" id="rna6304">
    <property type="protein sequence ID" value="RHN82177.1"/>
    <property type="gene ID" value="gene6304"/>
</dbReference>
<feature type="transmembrane region" description="Helical" evidence="6">
    <location>
        <begin position="324"/>
        <end position="345"/>
    </location>
</feature>
<keyword evidence="3 6" id="KW-0812">Transmembrane</keyword>
<dbReference type="Proteomes" id="UP000002051">
    <property type="component" value="Unassembled WGS sequence"/>
</dbReference>
<evidence type="ECO:0000256" key="2">
    <source>
        <dbReference type="ARBA" id="ARBA00008821"/>
    </source>
</evidence>
<feature type="transmembrane region" description="Helical" evidence="6">
    <location>
        <begin position="458"/>
        <end position="478"/>
    </location>
</feature>
<feature type="transmembrane region" description="Helical" evidence="6">
    <location>
        <begin position="136"/>
        <end position="157"/>
    </location>
</feature>
<keyword evidence="4 6" id="KW-1133">Transmembrane helix</keyword>
<evidence type="ECO:0000256" key="1">
    <source>
        <dbReference type="ARBA" id="ARBA00004141"/>
    </source>
</evidence>
<accession>A0A072VRF8</accession>
<evidence type="ECO:0000313" key="10">
    <source>
        <dbReference type="Proteomes" id="UP000002051"/>
    </source>
</evidence>
<keyword evidence="5 6" id="KW-0472">Membrane</keyword>
<dbReference type="GO" id="GO:0022857">
    <property type="term" value="F:transmembrane transporter activity"/>
    <property type="evidence" value="ECO:0007669"/>
    <property type="project" value="InterPro"/>
</dbReference>
<evidence type="ECO:0000313" key="11">
    <source>
        <dbReference type="Proteomes" id="UP000265566"/>
    </source>
</evidence>
<feature type="transmembrane region" description="Helical" evidence="6">
    <location>
        <begin position="41"/>
        <end position="61"/>
    </location>
</feature>
<feature type="transmembrane region" description="Helical" evidence="6">
    <location>
        <begin position="391"/>
        <end position="409"/>
    </location>
</feature>
<dbReference type="Pfam" id="PF00860">
    <property type="entry name" value="Xan_ur_permease"/>
    <property type="match status" value="1"/>
</dbReference>
<feature type="transmembrane region" description="Helical" evidence="6">
    <location>
        <begin position="283"/>
        <end position="304"/>
    </location>
</feature>
<evidence type="ECO:0000256" key="4">
    <source>
        <dbReference type="ARBA" id="ARBA00022989"/>
    </source>
</evidence>
<feature type="transmembrane region" description="Helical" evidence="6">
    <location>
        <begin position="73"/>
        <end position="90"/>
    </location>
</feature>
<dbReference type="EMBL" id="PSQE01000001">
    <property type="protein sequence ID" value="RHN82177.1"/>
    <property type="molecule type" value="Genomic_DNA"/>
</dbReference>
<sequence>MAAGESGKVDHFQPHPVKEQLTVDCCVRSSPSWPEGIFLGFQHYLVMLGTIVIVSTILVPLMGGGNVEKAEMIQTLLFVAGINTLLQTWLGTRLPVVIGASFAFIIPAISVAFSSRMSVFLNPRQRFKQSMRAIQGALLIASFVQGMIGFFGFWGIFGRFFSPLSAVPLVTLTGLGLFVIGFPRLADCVEIGLPALVILVILSQYIPQKIKSRGVDRFAIIVTIGIAWAFAEILTAAGVYNKRPLSTQFSCRTDRSGLITAAPWIRVPYPFQWGSPTFNVGDIFAMIAASLVAIVESTGTFIAASRFGGATHIPPSVLSRGVGWLGIGTLLNAMFGAATGSTASVQNAGLLGLTRVGSRRVIQMSAGFMLFFSIFGKFGAVIAAIPLPIVAAVYCVLFAYVASAGLGFLQFCNLNSYRSMFIVGFSLFIGLSVPQYFLEYLTLSGHGPAHTGSTSFNNIVQVIFSSPATVAIIVAYFLDATMSREHASTHRDSGRHWWEKFRTFNQDIRSDEFYGLPMNLNRFFPSA</sequence>
<feature type="transmembrane region" description="Helical" evidence="6">
    <location>
        <begin position="366"/>
        <end position="385"/>
    </location>
</feature>
<comment type="subcellular location">
    <subcellularLocation>
        <location evidence="1">Membrane</location>
        <topology evidence="1">Multi-pass membrane protein</topology>
    </subcellularLocation>
</comment>
<dbReference type="EMBL" id="CM001217">
    <property type="protein sequence ID" value="KEH44013.1"/>
    <property type="molecule type" value="Genomic_DNA"/>
</dbReference>
<feature type="transmembrane region" description="Helical" evidence="6">
    <location>
        <begin position="163"/>
        <end position="182"/>
    </location>
</feature>
<gene>
    <name evidence="9" type="primary">25485326</name>
    <name evidence="7" type="ordered locus">MTR_1g106085</name>
    <name evidence="8" type="ORF">MtrunA17_Chr1g0207021</name>
</gene>
<evidence type="ECO:0000313" key="8">
    <source>
        <dbReference type="EMBL" id="RHN82177.1"/>
    </source>
</evidence>
<dbReference type="HOGENOM" id="CLU_017959_5_3_1"/>
<dbReference type="EnsemblPlants" id="KEH44013">
    <property type="protein sequence ID" value="KEH44013"/>
    <property type="gene ID" value="MTR_1g106085"/>
</dbReference>
<dbReference type="PANTHER" id="PTHR11119">
    <property type="entry name" value="XANTHINE-URACIL / VITAMIN C PERMEASE FAMILY MEMBER"/>
    <property type="match status" value="1"/>
</dbReference>
<reference evidence="7 10" key="2">
    <citation type="journal article" date="2014" name="BMC Genomics">
        <title>An improved genome release (version Mt4.0) for the model legume Medicago truncatula.</title>
        <authorList>
            <person name="Tang H."/>
            <person name="Krishnakumar V."/>
            <person name="Bidwell S."/>
            <person name="Rosen B."/>
            <person name="Chan A."/>
            <person name="Zhou S."/>
            <person name="Gentzbittel L."/>
            <person name="Childs K.L."/>
            <person name="Yandell M."/>
            <person name="Gundlach H."/>
            <person name="Mayer K.F."/>
            <person name="Schwartz D.C."/>
            <person name="Town C.D."/>
        </authorList>
    </citation>
    <scope>GENOME REANNOTATION</scope>
    <source>
        <strain evidence="7">A17</strain>
        <strain evidence="9 10">cv. Jemalong A17</strain>
    </source>
</reference>
<reference evidence="11" key="4">
    <citation type="journal article" date="2018" name="Nat. Plants">
        <title>Whole-genome landscape of Medicago truncatula symbiotic genes.</title>
        <authorList>
            <person name="Pecrix Y."/>
            <person name="Staton S.E."/>
            <person name="Sallet E."/>
            <person name="Lelandais-Briere C."/>
            <person name="Moreau S."/>
            <person name="Carrere S."/>
            <person name="Blein T."/>
            <person name="Jardinaud M.F."/>
            <person name="Latrasse D."/>
            <person name="Zouine M."/>
            <person name="Zahm M."/>
            <person name="Kreplak J."/>
            <person name="Mayjonade B."/>
            <person name="Satge C."/>
            <person name="Perez M."/>
            <person name="Cauet S."/>
            <person name="Marande W."/>
            <person name="Chantry-Darmon C."/>
            <person name="Lopez-Roques C."/>
            <person name="Bouchez O."/>
            <person name="Berard A."/>
            <person name="Debelle F."/>
            <person name="Munos S."/>
            <person name="Bendahmane A."/>
            <person name="Berges H."/>
            <person name="Niebel A."/>
            <person name="Buitink J."/>
            <person name="Frugier F."/>
            <person name="Benhamed M."/>
            <person name="Crespi M."/>
            <person name="Gouzy J."/>
            <person name="Gamas P."/>
        </authorList>
    </citation>
    <scope>NUCLEOTIDE SEQUENCE [LARGE SCALE GENOMIC DNA]</scope>
    <source>
        <strain evidence="11">cv. Jemalong A17</strain>
    </source>
</reference>
<dbReference type="AlphaFoldDB" id="A0A072VRF8"/>
<dbReference type="GO" id="GO:0016020">
    <property type="term" value="C:membrane"/>
    <property type="evidence" value="ECO:0007669"/>
    <property type="project" value="UniProtKB-SubCell"/>
</dbReference>
<evidence type="ECO:0000313" key="7">
    <source>
        <dbReference type="EMBL" id="KEH44013.1"/>
    </source>
</evidence>
<feature type="transmembrane region" description="Helical" evidence="6">
    <location>
        <begin position="96"/>
        <end position="115"/>
    </location>
</feature>
<evidence type="ECO:0000256" key="6">
    <source>
        <dbReference type="SAM" id="Phobius"/>
    </source>
</evidence>
<feature type="transmembrane region" description="Helical" evidence="6">
    <location>
        <begin position="189"/>
        <end position="206"/>
    </location>
</feature>
<evidence type="ECO:0000313" key="9">
    <source>
        <dbReference type="EnsemblPlants" id="KEH44013"/>
    </source>
</evidence>
<dbReference type="InterPro" id="IPR006043">
    <property type="entry name" value="NCS2"/>
</dbReference>
<reference evidence="9" key="3">
    <citation type="submission" date="2015-04" db="UniProtKB">
        <authorList>
            <consortium name="EnsemblPlants"/>
        </authorList>
    </citation>
    <scope>IDENTIFICATION</scope>
    <source>
        <strain evidence="9">cv. Jemalong A17</strain>
    </source>
</reference>
<evidence type="ECO:0000256" key="5">
    <source>
        <dbReference type="ARBA" id="ARBA00023136"/>
    </source>
</evidence>
<organism evidence="7 10">
    <name type="scientific">Medicago truncatula</name>
    <name type="common">Barrel medic</name>
    <name type="synonym">Medicago tribuloides</name>
    <dbReference type="NCBI Taxonomy" id="3880"/>
    <lineage>
        <taxon>Eukaryota</taxon>
        <taxon>Viridiplantae</taxon>
        <taxon>Streptophyta</taxon>
        <taxon>Embryophyta</taxon>
        <taxon>Tracheophyta</taxon>
        <taxon>Spermatophyta</taxon>
        <taxon>Magnoliopsida</taxon>
        <taxon>eudicotyledons</taxon>
        <taxon>Gunneridae</taxon>
        <taxon>Pentapetalae</taxon>
        <taxon>rosids</taxon>
        <taxon>fabids</taxon>
        <taxon>Fabales</taxon>
        <taxon>Fabaceae</taxon>
        <taxon>Papilionoideae</taxon>
        <taxon>50 kb inversion clade</taxon>
        <taxon>NPAAA clade</taxon>
        <taxon>Hologalegina</taxon>
        <taxon>IRL clade</taxon>
        <taxon>Trifolieae</taxon>
        <taxon>Medicago</taxon>
    </lineage>
</organism>
<protein>
    <submittedName>
        <fullName evidence="7">Nucleobase-ascorbate transporter-like protein</fullName>
    </submittedName>
    <submittedName>
        <fullName evidence="8">Putative xanthine/uracil/vitamin C permease</fullName>
    </submittedName>
</protein>
<evidence type="ECO:0000256" key="3">
    <source>
        <dbReference type="ARBA" id="ARBA00022692"/>
    </source>
</evidence>
<keyword evidence="10" id="KW-1185">Reference proteome</keyword>